<comment type="caution">
    <text evidence="2">The sequence shown here is derived from an EMBL/GenBank/DDBJ whole genome shotgun (WGS) entry which is preliminary data.</text>
</comment>
<dbReference type="EMBL" id="JAXIOK010000015">
    <property type="protein sequence ID" value="KAK4754657.1"/>
    <property type="molecule type" value="Genomic_DNA"/>
</dbReference>
<accession>A0AAN7JWT1</accession>
<protein>
    <submittedName>
        <fullName evidence="2">Uncharacterized protein</fullName>
    </submittedName>
</protein>
<organism evidence="2 3">
    <name type="scientific">Trapa incisa</name>
    <dbReference type="NCBI Taxonomy" id="236973"/>
    <lineage>
        <taxon>Eukaryota</taxon>
        <taxon>Viridiplantae</taxon>
        <taxon>Streptophyta</taxon>
        <taxon>Embryophyta</taxon>
        <taxon>Tracheophyta</taxon>
        <taxon>Spermatophyta</taxon>
        <taxon>Magnoliopsida</taxon>
        <taxon>eudicotyledons</taxon>
        <taxon>Gunneridae</taxon>
        <taxon>Pentapetalae</taxon>
        <taxon>rosids</taxon>
        <taxon>malvids</taxon>
        <taxon>Myrtales</taxon>
        <taxon>Lythraceae</taxon>
        <taxon>Trapa</taxon>
    </lineage>
</organism>
<proteinExistence type="predicted"/>
<sequence>MPATLAPSSSSVNNGDCCFIGSAPSNHSPSEHYDIEHASGLQEAEDTNSSNENARCCSSGIRRTDPSLDAAEETSMAMAIDDPFSFMDDDHLSSFLINFPSAMPTPVS</sequence>
<dbReference type="AlphaFoldDB" id="A0AAN7JWT1"/>
<evidence type="ECO:0000313" key="3">
    <source>
        <dbReference type="Proteomes" id="UP001345219"/>
    </source>
</evidence>
<evidence type="ECO:0000256" key="1">
    <source>
        <dbReference type="SAM" id="MobiDB-lite"/>
    </source>
</evidence>
<name>A0AAN7JWT1_9MYRT</name>
<feature type="region of interest" description="Disordered" evidence="1">
    <location>
        <begin position="29"/>
        <end position="65"/>
    </location>
</feature>
<dbReference type="Proteomes" id="UP001345219">
    <property type="component" value="Chromosome 2"/>
</dbReference>
<reference evidence="2 3" key="1">
    <citation type="journal article" date="2023" name="Hortic Res">
        <title>Pangenome of water caltrop reveals structural variations and asymmetric subgenome divergence after allopolyploidization.</title>
        <authorList>
            <person name="Zhang X."/>
            <person name="Chen Y."/>
            <person name="Wang L."/>
            <person name="Yuan Y."/>
            <person name="Fang M."/>
            <person name="Shi L."/>
            <person name="Lu R."/>
            <person name="Comes H.P."/>
            <person name="Ma Y."/>
            <person name="Chen Y."/>
            <person name="Huang G."/>
            <person name="Zhou Y."/>
            <person name="Zheng Z."/>
            <person name="Qiu Y."/>
        </authorList>
    </citation>
    <scope>NUCLEOTIDE SEQUENCE [LARGE SCALE GENOMIC DNA]</scope>
    <source>
        <tissue evidence="2">Roots</tissue>
    </source>
</reference>
<keyword evidence="3" id="KW-1185">Reference proteome</keyword>
<evidence type="ECO:0000313" key="2">
    <source>
        <dbReference type="EMBL" id="KAK4754657.1"/>
    </source>
</evidence>
<gene>
    <name evidence="2" type="ORF">SAY87_002761</name>
</gene>